<feature type="chain" id="PRO_5009193638" description="rRNA adenine N(6)-methyltransferase" evidence="8">
    <location>
        <begin position="28"/>
        <end position="423"/>
    </location>
</feature>
<keyword evidence="1 7" id="KW-0698">rRNA processing</keyword>
<sequence length="423" mass="47027">MDFSYRQFIRFVILAAIAVSPSTLSFANGFTETVPHNKNSRQYVPFSGISYDAPVSTRSSSTQTNGWTQGGDGEWEWEEDDPNFVPSTPIGNSIVTEFLDTATATPQLPSGKLKPKQSLGQNYLRDGNTVAKIIKAFHKDATIHGDRQGKPLKSIVELGPGAGALTDRLVDKYGTDILQCIEIDIRSIELLAERYPDLSVHHEDVLQVSYPEMAEKEGQPLVVIGNLPYYITSQILFALADASHYGAVDCATVTMQWEVAQRMVAPTSCKDYGILSVVFQTYADVRCHFKIPPTVFYPAPKVDSALIGLHFLGPSKLRDRLAGVSPKDFRSVVTTAFRQRRKTIRNTLKKIPGDAFALEQQLPDDWFSKRPEQLTPGQFVEVTRLLFGDIGSKNTNEDGENESSNTKEVDLGRKVWRKLKHGV</sequence>
<protein>
    <recommendedName>
        <fullName evidence="7">rRNA adenine N(6)-methyltransferase</fullName>
        <ecNumber evidence="7">2.1.1.-</ecNumber>
    </recommendedName>
</protein>
<dbReference type="Gene3D" id="3.40.50.150">
    <property type="entry name" value="Vaccinia Virus protein VP39"/>
    <property type="match status" value="1"/>
</dbReference>
<keyword evidence="8" id="KW-0732">Signal</keyword>
<dbReference type="OrthoDB" id="74991at2759"/>
<evidence type="ECO:0000313" key="10">
    <source>
        <dbReference type="EMBL" id="OEU22808.1"/>
    </source>
</evidence>
<reference evidence="10 11" key="1">
    <citation type="submission" date="2016-09" db="EMBL/GenBank/DDBJ databases">
        <title>Extensive genetic diversity and differential bi-allelic expression allows diatom success in the polar Southern Ocean.</title>
        <authorList>
            <consortium name="DOE Joint Genome Institute"/>
            <person name="Mock T."/>
            <person name="Otillar R.P."/>
            <person name="Strauss J."/>
            <person name="Dupont C."/>
            <person name="Frickenhaus S."/>
            <person name="Maumus F."/>
            <person name="Mcmullan M."/>
            <person name="Sanges R."/>
            <person name="Schmutz J."/>
            <person name="Toseland A."/>
            <person name="Valas R."/>
            <person name="Veluchamy A."/>
            <person name="Ward B.J."/>
            <person name="Allen A."/>
            <person name="Barry K."/>
            <person name="Falciatore A."/>
            <person name="Ferrante M."/>
            <person name="Fortunato A.E."/>
            <person name="Gloeckner G."/>
            <person name="Gruber A."/>
            <person name="Hipkin R."/>
            <person name="Janech M."/>
            <person name="Kroth P."/>
            <person name="Leese F."/>
            <person name="Lindquist E."/>
            <person name="Lyon B.R."/>
            <person name="Martin J."/>
            <person name="Mayer C."/>
            <person name="Parker M."/>
            <person name="Quesneville H."/>
            <person name="Raymond J."/>
            <person name="Uhlig C."/>
            <person name="Valentin K.U."/>
            <person name="Worden A.Z."/>
            <person name="Armbrust E.V."/>
            <person name="Bowler C."/>
            <person name="Green B."/>
            <person name="Moulton V."/>
            <person name="Van Oosterhout C."/>
            <person name="Grigoriev I."/>
        </authorList>
    </citation>
    <scope>NUCLEOTIDE SEQUENCE [LARGE SCALE GENOMIC DNA]</scope>
    <source>
        <strain evidence="10 11">CCMP1102</strain>
    </source>
</reference>
<dbReference type="Proteomes" id="UP000095751">
    <property type="component" value="Unassembled WGS sequence"/>
</dbReference>
<evidence type="ECO:0000256" key="5">
    <source>
        <dbReference type="ARBA" id="ARBA00022884"/>
    </source>
</evidence>
<evidence type="ECO:0000256" key="8">
    <source>
        <dbReference type="SAM" id="SignalP"/>
    </source>
</evidence>
<dbReference type="EC" id="2.1.1.-" evidence="7"/>
<feature type="binding site" evidence="6">
    <location>
        <position position="182"/>
    </location>
    <ligand>
        <name>S-adenosyl-L-methionine</name>
        <dbReference type="ChEBI" id="CHEBI:59789"/>
    </ligand>
</feature>
<dbReference type="PROSITE" id="PS01131">
    <property type="entry name" value="RRNA_A_DIMETH"/>
    <property type="match status" value="1"/>
</dbReference>
<feature type="binding site" evidence="6">
    <location>
        <position position="122"/>
    </location>
    <ligand>
        <name>S-adenosyl-L-methionine</name>
        <dbReference type="ChEBI" id="CHEBI:59789"/>
    </ligand>
</feature>
<dbReference type="HAMAP" id="MF_00607">
    <property type="entry name" value="16SrRNA_methyltr_A"/>
    <property type="match status" value="1"/>
</dbReference>
<keyword evidence="5 6" id="KW-0694">RNA-binding</keyword>
<evidence type="ECO:0000256" key="3">
    <source>
        <dbReference type="ARBA" id="ARBA00022679"/>
    </source>
</evidence>
<dbReference type="SUPFAM" id="SSF53335">
    <property type="entry name" value="S-adenosyl-L-methionine-dependent methyltransferases"/>
    <property type="match status" value="1"/>
</dbReference>
<keyword evidence="4 6" id="KW-0949">S-adenosyl-L-methionine</keyword>
<proteinExistence type="inferred from homology"/>
<dbReference type="NCBIfam" id="TIGR00755">
    <property type="entry name" value="ksgA"/>
    <property type="match status" value="1"/>
</dbReference>
<dbReference type="GO" id="GO:0003723">
    <property type="term" value="F:RNA binding"/>
    <property type="evidence" value="ECO:0007669"/>
    <property type="project" value="UniProtKB-UniRule"/>
</dbReference>
<comment type="similarity">
    <text evidence="6 7">Belongs to the class I-like SAM-binding methyltransferase superfamily. rRNA adenine N(6)-methyltransferase family.</text>
</comment>
<dbReference type="InterPro" id="IPR023165">
    <property type="entry name" value="rRNA_Ade_diMease-like_C"/>
</dbReference>
<dbReference type="InParanoid" id="A0A1E7FXC4"/>
<evidence type="ECO:0000256" key="4">
    <source>
        <dbReference type="ARBA" id="ARBA00022691"/>
    </source>
</evidence>
<dbReference type="PANTHER" id="PTHR11727">
    <property type="entry name" value="DIMETHYLADENOSINE TRANSFERASE"/>
    <property type="match status" value="1"/>
</dbReference>
<accession>A0A1E7FXC4</accession>
<feature type="domain" description="Ribosomal RNA adenine methylase transferase N-terminal" evidence="9">
    <location>
        <begin position="129"/>
        <end position="313"/>
    </location>
</feature>
<dbReference type="Gene3D" id="1.10.8.100">
    <property type="entry name" value="Ribosomal RNA adenine dimethylase-like, domain 2"/>
    <property type="match status" value="1"/>
</dbReference>
<evidence type="ECO:0000259" key="9">
    <source>
        <dbReference type="SMART" id="SM00650"/>
    </source>
</evidence>
<dbReference type="InterPro" id="IPR020596">
    <property type="entry name" value="rRNA_Ade_Mease_Trfase_CS"/>
</dbReference>
<name>A0A1E7FXC4_9STRA</name>
<feature type="signal peptide" evidence="8">
    <location>
        <begin position="1"/>
        <end position="27"/>
    </location>
</feature>
<evidence type="ECO:0000256" key="7">
    <source>
        <dbReference type="RuleBase" id="RU362106"/>
    </source>
</evidence>
<dbReference type="InterPro" id="IPR001737">
    <property type="entry name" value="KsgA/Erm"/>
</dbReference>
<dbReference type="KEGG" id="fcy:FRACYDRAFT_178295"/>
<dbReference type="AlphaFoldDB" id="A0A1E7FXC4"/>
<dbReference type="SMART" id="SM00650">
    <property type="entry name" value="rADc"/>
    <property type="match status" value="1"/>
</dbReference>
<evidence type="ECO:0000256" key="1">
    <source>
        <dbReference type="ARBA" id="ARBA00022552"/>
    </source>
</evidence>
<dbReference type="PANTHER" id="PTHR11727:SF18">
    <property type="entry name" value="RRNA ADENINE N(6)-METHYLTRANSFERASE"/>
    <property type="match status" value="1"/>
</dbReference>
<dbReference type="EMBL" id="KV784353">
    <property type="protein sequence ID" value="OEU22808.1"/>
    <property type="molecule type" value="Genomic_DNA"/>
</dbReference>
<evidence type="ECO:0000256" key="2">
    <source>
        <dbReference type="ARBA" id="ARBA00022603"/>
    </source>
</evidence>
<dbReference type="InterPro" id="IPR011530">
    <property type="entry name" value="rRNA_adenine_dimethylase"/>
</dbReference>
<dbReference type="Pfam" id="PF00398">
    <property type="entry name" value="RrnaAD"/>
    <property type="match status" value="1"/>
</dbReference>
<dbReference type="InterPro" id="IPR029063">
    <property type="entry name" value="SAM-dependent_MTases_sf"/>
</dbReference>
<keyword evidence="3 6" id="KW-0808">Transferase</keyword>
<evidence type="ECO:0000313" key="11">
    <source>
        <dbReference type="Proteomes" id="UP000095751"/>
    </source>
</evidence>
<dbReference type="InterPro" id="IPR020598">
    <property type="entry name" value="rRNA_Ade_methylase_Trfase_N"/>
</dbReference>
<feature type="binding site" evidence="6">
    <location>
        <position position="124"/>
    </location>
    <ligand>
        <name>S-adenosyl-L-methionine</name>
        <dbReference type="ChEBI" id="CHEBI:59789"/>
    </ligand>
</feature>
<gene>
    <name evidence="10" type="ORF">FRACYDRAFT_178295</name>
</gene>
<feature type="binding site" evidence="6">
    <location>
        <position position="204"/>
    </location>
    <ligand>
        <name>S-adenosyl-L-methionine</name>
        <dbReference type="ChEBI" id="CHEBI:59789"/>
    </ligand>
</feature>
<dbReference type="PROSITE" id="PS51689">
    <property type="entry name" value="SAM_RNA_A_N6_MT"/>
    <property type="match status" value="1"/>
</dbReference>
<dbReference type="GO" id="GO:0000179">
    <property type="term" value="F:rRNA (adenine-N6,N6-)-dimethyltransferase activity"/>
    <property type="evidence" value="ECO:0007669"/>
    <property type="project" value="UniProtKB-UniRule"/>
</dbReference>
<evidence type="ECO:0000256" key="6">
    <source>
        <dbReference type="PROSITE-ProRule" id="PRU01026"/>
    </source>
</evidence>
<organism evidence="10 11">
    <name type="scientific">Fragilariopsis cylindrus CCMP1102</name>
    <dbReference type="NCBI Taxonomy" id="635003"/>
    <lineage>
        <taxon>Eukaryota</taxon>
        <taxon>Sar</taxon>
        <taxon>Stramenopiles</taxon>
        <taxon>Ochrophyta</taxon>
        <taxon>Bacillariophyta</taxon>
        <taxon>Bacillariophyceae</taxon>
        <taxon>Bacillariophycidae</taxon>
        <taxon>Bacillariales</taxon>
        <taxon>Bacillariaceae</taxon>
        <taxon>Fragilariopsis</taxon>
    </lineage>
</organism>
<feature type="binding site" evidence="6">
    <location>
        <position position="159"/>
    </location>
    <ligand>
        <name>S-adenosyl-L-methionine</name>
        <dbReference type="ChEBI" id="CHEBI:59789"/>
    </ligand>
</feature>
<keyword evidence="11" id="KW-1185">Reference proteome</keyword>
<feature type="binding site" evidence="6">
    <location>
        <position position="226"/>
    </location>
    <ligand>
        <name>S-adenosyl-L-methionine</name>
        <dbReference type="ChEBI" id="CHEBI:59789"/>
    </ligand>
</feature>
<keyword evidence="2 6" id="KW-0489">Methyltransferase</keyword>